<dbReference type="SMR" id="A0A1W6WXR3"/>
<evidence type="ECO:0000259" key="2">
    <source>
        <dbReference type="Pfam" id="PF13539"/>
    </source>
</evidence>
<dbReference type="InterPro" id="IPR036365">
    <property type="entry name" value="PGBD-like_sf"/>
</dbReference>
<feature type="domain" description="Peptidoglycan binding-like" evidence="1">
    <location>
        <begin position="72"/>
        <end position="126"/>
    </location>
</feature>
<dbReference type="AlphaFoldDB" id="A0A1W6WXR3"/>
<dbReference type="GO" id="GO:0008233">
    <property type="term" value="F:peptidase activity"/>
    <property type="evidence" value="ECO:0007669"/>
    <property type="project" value="InterPro"/>
</dbReference>
<dbReference type="InterPro" id="IPR039561">
    <property type="entry name" value="Peptidase_M15C"/>
</dbReference>
<evidence type="ECO:0000313" key="4">
    <source>
        <dbReference type="Proteomes" id="UP000194143"/>
    </source>
</evidence>
<dbReference type="Pfam" id="PF13539">
    <property type="entry name" value="Peptidase_M15_4"/>
    <property type="match status" value="1"/>
</dbReference>
<dbReference type="InterPro" id="IPR036366">
    <property type="entry name" value="PGBDSf"/>
</dbReference>
<dbReference type="Pfam" id="PF01471">
    <property type="entry name" value="PG_binding_1"/>
    <property type="match status" value="2"/>
</dbReference>
<geneLocation type="plasmid" evidence="3 4">
    <name>poh1</name>
</geneLocation>
<name>A0A1W6WXR3_BACTU</name>
<dbReference type="Proteomes" id="UP000194143">
    <property type="component" value="Plasmid poh1"/>
</dbReference>
<dbReference type="EMBL" id="CP021062">
    <property type="protein sequence ID" value="ARP61321.1"/>
    <property type="molecule type" value="Genomic_DNA"/>
</dbReference>
<dbReference type="GeneID" id="67470433"/>
<gene>
    <name evidence="3" type="ORF">CAB88_30350</name>
</gene>
<reference evidence="3 4" key="1">
    <citation type="submission" date="2017-04" db="EMBL/GenBank/DDBJ databases">
        <title>Complete Genome Sequence of Bacillus thuringiensis type Strain ATCC 10792.</title>
        <authorList>
            <person name="Oh D.-H."/>
            <person name="Park B.-J."/>
            <person name="Shuai W."/>
            <person name="Chelliah R."/>
        </authorList>
    </citation>
    <scope>NUCLEOTIDE SEQUENCE [LARGE SCALE GENOMIC DNA]</scope>
    <source>
        <strain evidence="3 4">ATCC 10792</strain>
        <plasmid evidence="3 4">poh1</plasmid>
    </source>
</reference>
<protein>
    <submittedName>
        <fullName evidence="3">Peptidase M15</fullName>
    </submittedName>
</protein>
<organism evidence="3 4">
    <name type="scientific">Bacillus thuringiensis</name>
    <dbReference type="NCBI Taxonomy" id="1428"/>
    <lineage>
        <taxon>Bacteria</taxon>
        <taxon>Bacillati</taxon>
        <taxon>Bacillota</taxon>
        <taxon>Bacilli</taxon>
        <taxon>Bacillales</taxon>
        <taxon>Bacillaceae</taxon>
        <taxon>Bacillus</taxon>
        <taxon>Bacillus cereus group</taxon>
    </lineage>
</organism>
<dbReference type="InterPro" id="IPR002477">
    <property type="entry name" value="Peptidoglycan-bd-like"/>
</dbReference>
<dbReference type="Gene3D" id="3.30.1380.10">
    <property type="match status" value="1"/>
</dbReference>
<keyword evidence="4" id="KW-1185">Reference proteome</keyword>
<feature type="domain" description="Peptidoglycan binding-like" evidence="1">
    <location>
        <begin position="16"/>
        <end position="70"/>
    </location>
</feature>
<accession>A0A1W6WXR3</accession>
<dbReference type="SUPFAM" id="SSF47090">
    <property type="entry name" value="PGBD-like"/>
    <property type="match status" value="2"/>
</dbReference>
<dbReference type="SUPFAM" id="SSF55166">
    <property type="entry name" value="Hedgehog/DD-peptidase"/>
    <property type="match status" value="1"/>
</dbReference>
<evidence type="ECO:0000313" key="3">
    <source>
        <dbReference type="EMBL" id="ARP61321.1"/>
    </source>
</evidence>
<sequence length="277" mass="31704">MKNLPTLKFGSTGYYVTVLQLNLIGLGVNYEKLTITGFFDEKTNKYTKIFQEKTKLKPNGIVEVNTWKSLFENVILIQKKLQSIGIYFGQLDGIFGVSTIEATQEYQIQQNLYPSGNITPRTRHKLFNPNSQSEFYTSSNHLHSLHPYVEMLAKEFLQLTKANGLDVRIYAVFRSWSEQDQLFSLGRWKPGKKVTNARGGESYHNWGLAFDAAPYENNSIPWGDIKKFKQMGYIGEKLGLTWGGRFTTIVDYPHFEYSFGLSSWDLLNGITPPILNI</sequence>
<keyword evidence="3" id="KW-0614">Plasmid</keyword>
<dbReference type="InterPro" id="IPR009045">
    <property type="entry name" value="Zn_M74/Hedgehog-like"/>
</dbReference>
<proteinExistence type="predicted"/>
<dbReference type="Gene3D" id="1.10.101.10">
    <property type="entry name" value="PGBD-like superfamily/PGBD"/>
    <property type="match status" value="2"/>
</dbReference>
<feature type="domain" description="Peptidase M15C" evidence="2">
    <location>
        <begin position="197"/>
        <end position="257"/>
    </location>
</feature>
<evidence type="ECO:0000259" key="1">
    <source>
        <dbReference type="Pfam" id="PF01471"/>
    </source>
</evidence>
<dbReference type="RefSeq" id="WP_000793516.1">
    <property type="nucleotide sequence ID" value="NZ_CP021062.1"/>
</dbReference>
<dbReference type="CDD" id="cd14845">
    <property type="entry name" value="L-Ala-D-Glu_peptidase_like"/>
    <property type="match status" value="1"/>
</dbReference>